<keyword evidence="3" id="KW-1185">Reference proteome</keyword>
<feature type="compositionally biased region" description="Acidic residues" evidence="1">
    <location>
        <begin position="22"/>
        <end position="37"/>
    </location>
</feature>
<proteinExistence type="predicted"/>
<dbReference type="AlphaFoldDB" id="A0AAQ3KUY5"/>
<evidence type="ECO:0000313" key="2">
    <source>
        <dbReference type="EMBL" id="WOL12212.1"/>
    </source>
</evidence>
<evidence type="ECO:0000256" key="1">
    <source>
        <dbReference type="SAM" id="MobiDB-lite"/>
    </source>
</evidence>
<dbReference type="EMBL" id="CP136895">
    <property type="protein sequence ID" value="WOL12212.1"/>
    <property type="molecule type" value="Genomic_DNA"/>
</dbReference>
<organism evidence="2 3">
    <name type="scientific">Canna indica</name>
    <name type="common">Indian-shot</name>
    <dbReference type="NCBI Taxonomy" id="4628"/>
    <lineage>
        <taxon>Eukaryota</taxon>
        <taxon>Viridiplantae</taxon>
        <taxon>Streptophyta</taxon>
        <taxon>Embryophyta</taxon>
        <taxon>Tracheophyta</taxon>
        <taxon>Spermatophyta</taxon>
        <taxon>Magnoliopsida</taxon>
        <taxon>Liliopsida</taxon>
        <taxon>Zingiberales</taxon>
        <taxon>Cannaceae</taxon>
        <taxon>Canna</taxon>
    </lineage>
</organism>
<dbReference type="PANTHER" id="PTHR38371:SF1">
    <property type="entry name" value="RHO GTPASE-ACTIVATING PROTEIN"/>
    <property type="match status" value="1"/>
</dbReference>
<gene>
    <name evidence="2" type="ORF">Cni_G20978</name>
</gene>
<name>A0AAQ3KUY5_9LILI</name>
<feature type="compositionally biased region" description="Basic and acidic residues" evidence="1">
    <location>
        <begin position="443"/>
        <end position="457"/>
    </location>
</feature>
<evidence type="ECO:0000313" key="3">
    <source>
        <dbReference type="Proteomes" id="UP001327560"/>
    </source>
</evidence>
<dbReference type="Proteomes" id="UP001327560">
    <property type="component" value="Chromosome 6"/>
</dbReference>
<feature type="region of interest" description="Disordered" evidence="1">
    <location>
        <begin position="1"/>
        <end position="121"/>
    </location>
</feature>
<feature type="region of interest" description="Disordered" evidence="1">
    <location>
        <begin position="394"/>
        <end position="464"/>
    </location>
</feature>
<protein>
    <submittedName>
        <fullName evidence="2">Uncharacterized protein</fullName>
    </submittedName>
</protein>
<dbReference type="PANTHER" id="PTHR38371">
    <property type="entry name" value="RHO GTPASE-ACTIVATING PROTEIN"/>
    <property type="match status" value="1"/>
</dbReference>
<sequence length="509" mass="56571">MDEFSAPSFSLGLDLDIADLSTEGEEEDEKEEAEEEQLQPLLNRSSAPENPTVELFRDEELEDGEAFGSKETPNPEPIQETPLSHLKRLRRGPPPPRRSGPLIVDGSPLDIGGGGPEDAFTLIDDDDIEEFSSPEDNASRDTHSSVRSSVLSGASKFSLQNHGVLARKSTKLMAQKISPASDAAASTVSHENNHKKLFAKPNITPIRKIYLLSSDSDSSSNEDGCMYDNKAKTAKLRHKNPIIENEEESCFNYRNPKEDSFWKDFSPRKNINLATPALDQFCDEYFKSMGGSKSEKHREEETAFCTSGVIGSKKLVDNIEENCGQKSITGETNQKCKLPNSAPPAFQYFYHDDIRIQMLVKQRLCYFVPLGAEVQKQPGIENLNYMCQFETRDVHSRAGKTRKRTSEGSSIKGKNPKVSCRKEPSNATGGWTNPRDGAAIAKDAGKRRVSADGHPSDSGHWFTQDGKKVYVTKKGQELTGRIAYRQYRKESGAGFRKSRKKAAPGRKKK</sequence>
<reference evidence="2 3" key="1">
    <citation type="submission" date="2023-10" db="EMBL/GenBank/DDBJ databases">
        <title>Chromosome-scale genome assembly provides insights into flower coloration mechanisms of Canna indica.</title>
        <authorList>
            <person name="Li C."/>
        </authorList>
    </citation>
    <scope>NUCLEOTIDE SEQUENCE [LARGE SCALE GENOMIC DNA]</scope>
    <source>
        <tissue evidence="2">Flower</tissue>
    </source>
</reference>
<feature type="compositionally biased region" description="Basic residues" evidence="1">
    <location>
        <begin position="496"/>
        <end position="509"/>
    </location>
</feature>
<accession>A0AAQ3KUY5</accession>
<feature type="region of interest" description="Disordered" evidence="1">
    <location>
        <begin position="486"/>
        <end position="509"/>
    </location>
</feature>
<feature type="compositionally biased region" description="Polar residues" evidence="1">
    <location>
        <begin position="40"/>
        <end position="49"/>
    </location>
</feature>